<dbReference type="InterPro" id="IPR011701">
    <property type="entry name" value="MFS"/>
</dbReference>
<keyword evidence="2" id="KW-0813">Transport</keyword>
<gene>
    <name evidence="9" type="ORF">HO133_007787</name>
</gene>
<dbReference type="GO" id="GO:0000329">
    <property type="term" value="C:fungal-type vacuole membrane"/>
    <property type="evidence" value="ECO:0007669"/>
    <property type="project" value="TreeGrafter"/>
</dbReference>
<feature type="transmembrane region" description="Helical" evidence="7">
    <location>
        <begin position="362"/>
        <end position="380"/>
    </location>
</feature>
<protein>
    <recommendedName>
        <fullName evidence="8">Major facilitator superfamily (MFS) profile domain-containing protein</fullName>
    </recommendedName>
</protein>
<evidence type="ECO:0000256" key="4">
    <source>
        <dbReference type="ARBA" id="ARBA00022989"/>
    </source>
</evidence>
<dbReference type="RefSeq" id="XP_037155993.1">
    <property type="nucleotide sequence ID" value="XM_037298657.1"/>
</dbReference>
<evidence type="ECO:0000256" key="3">
    <source>
        <dbReference type="ARBA" id="ARBA00022692"/>
    </source>
</evidence>
<dbReference type="EMBL" id="JACCJB010000004">
    <property type="protein sequence ID" value="KAF6228059.1"/>
    <property type="molecule type" value="Genomic_DNA"/>
</dbReference>
<dbReference type="GeneID" id="59336184"/>
<keyword evidence="4 7" id="KW-1133">Transmembrane helix</keyword>
<proteinExistence type="predicted"/>
<dbReference type="GO" id="GO:0015174">
    <property type="term" value="F:basic amino acid transmembrane transporter activity"/>
    <property type="evidence" value="ECO:0007669"/>
    <property type="project" value="TreeGrafter"/>
</dbReference>
<evidence type="ECO:0000256" key="6">
    <source>
        <dbReference type="SAM" id="MobiDB-lite"/>
    </source>
</evidence>
<dbReference type="Pfam" id="PF07690">
    <property type="entry name" value="MFS_1"/>
    <property type="match status" value="1"/>
</dbReference>
<feature type="domain" description="Major facilitator superfamily (MFS) profile" evidence="8">
    <location>
        <begin position="65"/>
        <end position="550"/>
    </location>
</feature>
<feature type="transmembrane region" description="Helical" evidence="7">
    <location>
        <begin position="90"/>
        <end position="110"/>
    </location>
</feature>
<comment type="subcellular location">
    <subcellularLocation>
        <location evidence="1">Endomembrane system</location>
        <topology evidence="1">Multi-pass membrane protein</topology>
    </subcellularLocation>
</comment>
<name>A0A8H6CR02_9LECA</name>
<dbReference type="SUPFAM" id="SSF103473">
    <property type="entry name" value="MFS general substrate transporter"/>
    <property type="match status" value="1"/>
</dbReference>
<feature type="transmembrane region" description="Helical" evidence="7">
    <location>
        <begin position="253"/>
        <end position="272"/>
    </location>
</feature>
<accession>A0A8H6CR02</accession>
<keyword evidence="3 7" id="KW-0812">Transmembrane</keyword>
<feature type="region of interest" description="Disordered" evidence="6">
    <location>
        <begin position="1"/>
        <end position="54"/>
    </location>
</feature>
<dbReference type="PANTHER" id="PTHR23501:SF191">
    <property type="entry name" value="VACUOLAR BASIC AMINO ACID TRANSPORTER 4"/>
    <property type="match status" value="1"/>
</dbReference>
<sequence>MALTEHDNVEEHASETSPLLGNGDGKVTPDGESGQGGDTDNTGDSRGENDAPLAEEPSTGKLLIVMSSIWFGTFLAALDATIIATLSAPISASFNSLSLLSWLASAYFIANAALQPLSGRLTDILSRRTGLIFSNIFFAAGNLICGLATSEWVMIFGRIVAGMGGGGLTAISTFVGSDLVPLRRRGVWQGFGNICFGVGAGLGGVFGGWINDTWGWRKAFLIQVPFIVISGIMVSFTVNIPVKYSSKSALKRIDFLGAAALITTLVLLLVGLNSGGNVVPWNHPLIYTTLSLSFIFLLLFIYIESKLASEPVIPVKLLLNRTVLAACLTNWFLTMCVFSLLFYGPIYFQVKGLSPTQAGVRLIPQSIGTAIGSVSTGLIMRWTGKYYILNICIQIVFTAAYALLSSFTLMTPAWEPVLAMLMSGIGYSGMLTTTLLALISAVDHKDQAVITSASYAFRSTGSAIGITIASAVFQNILKIRLWAVLGDREGAADVIGRLRDSLDEIKTLPVEWRGEVREVYMEALRGVFLTTLGIGIVGGLVSLAMREHVLHRNLERK</sequence>
<feature type="transmembrane region" description="Helical" evidence="7">
    <location>
        <begin position="523"/>
        <end position="545"/>
    </location>
</feature>
<dbReference type="InterPro" id="IPR036259">
    <property type="entry name" value="MFS_trans_sf"/>
</dbReference>
<evidence type="ECO:0000256" key="1">
    <source>
        <dbReference type="ARBA" id="ARBA00004127"/>
    </source>
</evidence>
<feature type="transmembrane region" description="Helical" evidence="7">
    <location>
        <begin position="387"/>
        <end position="404"/>
    </location>
</feature>
<organism evidence="9 10">
    <name type="scientific">Letharia lupina</name>
    <dbReference type="NCBI Taxonomy" id="560253"/>
    <lineage>
        <taxon>Eukaryota</taxon>
        <taxon>Fungi</taxon>
        <taxon>Dikarya</taxon>
        <taxon>Ascomycota</taxon>
        <taxon>Pezizomycotina</taxon>
        <taxon>Lecanoromycetes</taxon>
        <taxon>OSLEUM clade</taxon>
        <taxon>Lecanoromycetidae</taxon>
        <taxon>Lecanorales</taxon>
        <taxon>Lecanorineae</taxon>
        <taxon>Parmeliaceae</taxon>
        <taxon>Letharia</taxon>
    </lineage>
</organism>
<feature type="transmembrane region" description="Helical" evidence="7">
    <location>
        <begin position="155"/>
        <end position="175"/>
    </location>
</feature>
<feature type="compositionally biased region" description="Basic and acidic residues" evidence="6">
    <location>
        <begin position="1"/>
        <end position="14"/>
    </location>
</feature>
<feature type="transmembrane region" description="Helical" evidence="7">
    <location>
        <begin position="455"/>
        <end position="477"/>
    </location>
</feature>
<feature type="transmembrane region" description="Helical" evidence="7">
    <location>
        <begin position="131"/>
        <end position="149"/>
    </location>
</feature>
<evidence type="ECO:0000259" key="8">
    <source>
        <dbReference type="PROSITE" id="PS50850"/>
    </source>
</evidence>
<feature type="transmembrane region" description="Helical" evidence="7">
    <location>
        <begin position="323"/>
        <end position="342"/>
    </location>
</feature>
<dbReference type="Proteomes" id="UP000593566">
    <property type="component" value="Unassembled WGS sequence"/>
</dbReference>
<reference evidence="9 10" key="1">
    <citation type="journal article" date="2020" name="Genomics">
        <title>Complete, high-quality genomes from long-read metagenomic sequencing of two wolf lichen thalli reveals enigmatic genome architecture.</title>
        <authorList>
            <person name="McKenzie S.K."/>
            <person name="Walston R.F."/>
            <person name="Allen J.L."/>
        </authorList>
    </citation>
    <scope>NUCLEOTIDE SEQUENCE [LARGE SCALE GENOMIC DNA]</scope>
    <source>
        <strain evidence="9">WasteWater1</strain>
    </source>
</reference>
<dbReference type="PROSITE" id="PS50850">
    <property type="entry name" value="MFS"/>
    <property type="match status" value="1"/>
</dbReference>
<feature type="transmembrane region" description="Helical" evidence="7">
    <location>
        <begin position="62"/>
        <end position="84"/>
    </location>
</feature>
<evidence type="ECO:0000256" key="5">
    <source>
        <dbReference type="ARBA" id="ARBA00023136"/>
    </source>
</evidence>
<feature type="transmembrane region" description="Helical" evidence="7">
    <location>
        <begin position="222"/>
        <end position="241"/>
    </location>
</feature>
<dbReference type="InterPro" id="IPR020846">
    <property type="entry name" value="MFS_dom"/>
</dbReference>
<dbReference type="GO" id="GO:0012505">
    <property type="term" value="C:endomembrane system"/>
    <property type="evidence" value="ECO:0007669"/>
    <property type="project" value="UniProtKB-SubCell"/>
</dbReference>
<feature type="transmembrane region" description="Helical" evidence="7">
    <location>
        <begin position="284"/>
        <end position="303"/>
    </location>
</feature>
<comment type="caution">
    <text evidence="9">The sequence shown here is derived from an EMBL/GenBank/DDBJ whole genome shotgun (WGS) entry which is preliminary data.</text>
</comment>
<evidence type="ECO:0000313" key="10">
    <source>
        <dbReference type="Proteomes" id="UP000593566"/>
    </source>
</evidence>
<evidence type="ECO:0000256" key="2">
    <source>
        <dbReference type="ARBA" id="ARBA00022448"/>
    </source>
</evidence>
<dbReference type="PANTHER" id="PTHR23501">
    <property type="entry name" value="MAJOR FACILITATOR SUPERFAMILY"/>
    <property type="match status" value="1"/>
</dbReference>
<evidence type="ECO:0000256" key="7">
    <source>
        <dbReference type="SAM" id="Phobius"/>
    </source>
</evidence>
<feature type="transmembrane region" description="Helical" evidence="7">
    <location>
        <begin position="187"/>
        <end position="210"/>
    </location>
</feature>
<evidence type="ECO:0000313" key="9">
    <source>
        <dbReference type="EMBL" id="KAF6228059.1"/>
    </source>
</evidence>
<keyword evidence="5 7" id="KW-0472">Membrane</keyword>
<dbReference type="Gene3D" id="1.20.1250.20">
    <property type="entry name" value="MFS general substrate transporter like domains"/>
    <property type="match status" value="1"/>
</dbReference>
<feature type="transmembrane region" description="Helical" evidence="7">
    <location>
        <begin position="424"/>
        <end position="443"/>
    </location>
</feature>
<dbReference type="AlphaFoldDB" id="A0A8H6CR02"/>
<keyword evidence="10" id="KW-1185">Reference proteome</keyword>